<dbReference type="InterPro" id="IPR011989">
    <property type="entry name" value="ARM-like"/>
</dbReference>
<sequence length="100" mass="10795">MVPMLVKLLDSSSFEMKEKVVSLILRISFVDLSKHVVIAEGLLLLNHLLRILDSGSAFAKEKACVALQVLTFSKENAKAIAIGSIKLQAASFDIALPTNA</sequence>
<dbReference type="PANTHER" id="PTHR46043">
    <property type="entry name" value="ARM REPEAT SUPERFAMILY PROTEIN"/>
    <property type="match status" value="1"/>
</dbReference>
<name>A0AAW0JPD7_QUESU</name>
<proteinExistence type="predicted"/>
<dbReference type="EMBL" id="PKMF04000499">
    <property type="protein sequence ID" value="KAK7828628.1"/>
    <property type="molecule type" value="Genomic_DNA"/>
</dbReference>
<dbReference type="Proteomes" id="UP000237347">
    <property type="component" value="Unassembled WGS sequence"/>
</dbReference>
<dbReference type="Gene3D" id="1.25.10.10">
    <property type="entry name" value="Leucine-rich Repeat Variant"/>
    <property type="match status" value="1"/>
</dbReference>
<dbReference type="SUPFAM" id="SSF48371">
    <property type="entry name" value="ARM repeat"/>
    <property type="match status" value="1"/>
</dbReference>
<gene>
    <name evidence="1" type="ORF">CFP56_030056</name>
</gene>
<evidence type="ECO:0000313" key="2">
    <source>
        <dbReference type="Proteomes" id="UP000237347"/>
    </source>
</evidence>
<dbReference type="AlphaFoldDB" id="A0AAW0JPD7"/>
<comment type="caution">
    <text evidence="1">The sequence shown here is derived from an EMBL/GenBank/DDBJ whole genome shotgun (WGS) entry which is preliminary data.</text>
</comment>
<protein>
    <submittedName>
        <fullName evidence="1">Uncharacterized protein</fullName>
    </submittedName>
</protein>
<dbReference type="PANTHER" id="PTHR46043:SF13">
    <property type="entry name" value="ARM REPEAT SUPERFAMILY PROTEIN"/>
    <property type="match status" value="1"/>
</dbReference>
<keyword evidence="2" id="KW-1185">Reference proteome</keyword>
<dbReference type="InterPro" id="IPR016024">
    <property type="entry name" value="ARM-type_fold"/>
</dbReference>
<evidence type="ECO:0000313" key="1">
    <source>
        <dbReference type="EMBL" id="KAK7828628.1"/>
    </source>
</evidence>
<reference evidence="1 2" key="1">
    <citation type="journal article" date="2018" name="Sci. Data">
        <title>The draft genome sequence of cork oak.</title>
        <authorList>
            <person name="Ramos A.M."/>
            <person name="Usie A."/>
            <person name="Barbosa P."/>
            <person name="Barros P.M."/>
            <person name="Capote T."/>
            <person name="Chaves I."/>
            <person name="Simoes F."/>
            <person name="Abreu I."/>
            <person name="Carrasquinho I."/>
            <person name="Faro C."/>
            <person name="Guimaraes J.B."/>
            <person name="Mendonca D."/>
            <person name="Nobrega F."/>
            <person name="Rodrigues L."/>
            <person name="Saibo N.J.M."/>
            <person name="Varela M.C."/>
            <person name="Egas C."/>
            <person name="Matos J."/>
            <person name="Miguel C.M."/>
            <person name="Oliveira M.M."/>
            <person name="Ricardo C.P."/>
            <person name="Goncalves S."/>
        </authorList>
    </citation>
    <scope>NUCLEOTIDE SEQUENCE [LARGE SCALE GENOMIC DNA]</scope>
    <source>
        <strain evidence="2">cv. HL8</strain>
    </source>
</reference>
<accession>A0AAW0JPD7</accession>
<organism evidence="1 2">
    <name type="scientific">Quercus suber</name>
    <name type="common">Cork oak</name>
    <dbReference type="NCBI Taxonomy" id="58331"/>
    <lineage>
        <taxon>Eukaryota</taxon>
        <taxon>Viridiplantae</taxon>
        <taxon>Streptophyta</taxon>
        <taxon>Embryophyta</taxon>
        <taxon>Tracheophyta</taxon>
        <taxon>Spermatophyta</taxon>
        <taxon>Magnoliopsida</taxon>
        <taxon>eudicotyledons</taxon>
        <taxon>Gunneridae</taxon>
        <taxon>Pentapetalae</taxon>
        <taxon>rosids</taxon>
        <taxon>fabids</taxon>
        <taxon>Fagales</taxon>
        <taxon>Fagaceae</taxon>
        <taxon>Quercus</taxon>
    </lineage>
</organism>